<proteinExistence type="predicted"/>
<reference evidence="2 3" key="1">
    <citation type="journal article" date="2018" name="Front. Plant Sci.">
        <title>Red Clover (Trifolium pratense) and Zigzag Clover (T. medium) - A Picture of Genomic Similarities and Differences.</title>
        <authorList>
            <person name="Dluhosova J."/>
            <person name="Istvanek J."/>
            <person name="Nedelnik J."/>
            <person name="Repkova J."/>
        </authorList>
    </citation>
    <scope>NUCLEOTIDE SEQUENCE [LARGE SCALE GENOMIC DNA]</scope>
    <source>
        <strain evidence="3">cv. 10/8</strain>
        <tissue evidence="2">Leaf</tissue>
    </source>
</reference>
<dbReference type="Proteomes" id="UP000265520">
    <property type="component" value="Unassembled WGS sequence"/>
</dbReference>
<comment type="caution">
    <text evidence="2">The sequence shown here is derived from an EMBL/GenBank/DDBJ whole genome shotgun (WGS) entry which is preliminary data.</text>
</comment>
<dbReference type="EMBL" id="LXQA011390650">
    <property type="protein sequence ID" value="MCI95561.1"/>
    <property type="molecule type" value="Genomic_DNA"/>
</dbReference>
<keyword evidence="3" id="KW-1185">Reference proteome</keyword>
<evidence type="ECO:0000313" key="2">
    <source>
        <dbReference type="EMBL" id="MCI95561.1"/>
    </source>
</evidence>
<sequence>PVKAKSKVQSPSAKKQLSFPAAAASPSDSRRHSVPPKIGINSNKNVAATNLPEGKVKGKNGGSR</sequence>
<accession>A0A392W8U6</accession>
<evidence type="ECO:0000313" key="3">
    <source>
        <dbReference type="Proteomes" id="UP000265520"/>
    </source>
</evidence>
<feature type="non-terminal residue" evidence="2">
    <location>
        <position position="1"/>
    </location>
</feature>
<feature type="compositionally biased region" description="Low complexity" evidence="1">
    <location>
        <begin position="18"/>
        <end position="27"/>
    </location>
</feature>
<evidence type="ECO:0000256" key="1">
    <source>
        <dbReference type="SAM" id="MobiDB-lite"/>
    </source>
</evidence>
<dbReference type="AlphaFoldDB" id="A0A392W8U6"/>
<organism evidence="2 3">
    <name type="scientific">Trifolium medium</name>
    <dbReference type="NCBI Taxonomy" id="97028"/>
    <lineage>
        <taxon>Eukaryota</taxon>
        <taxon>Viridiplantae</taxon>
        <taxon>Streptophyta</taxon>
        <taxon>Embryophyta</taxon>
        <taxon>Tracheophyta</taxon>
        <taxon>Spermatophyta</taxon>
        <taxon>Magnoliopsida</taxon>
        <taxon>eudicotyledons</taxon>
        <taxon>Gunneridae</taxon>
        <taxon>Pentapetalae</taxon>
        <taxon>rosids</taxon>
        <taxon>fabids</taxon>
        <taxon>Fabales</taxon>
        <taxon>Fabaceae</taxon>
        <taxon>Papilionoideae</taxon>
        <taxon>50 kb inversion clade</taxon>
        <taxon>NPAAA clade</taxon>
        <taxon>Hologalegina</taxon>
        <taxon>IRL clade</taxon>
        <taxon>Trifolieae</taxon>
        <taxon>Trifolium</taxon>
    </lineage>
</organism>
<feature type="region of interest" description="Disordered" evidence="1">
    <location>
        <begin position="1"/>
        <end position="64"/>
    </location>
</feature>
<name>A0A392W8U6_9FABA</name>
<protein>
    <submittedName>
        <fullName evidence="2">IQ calmodulin-binding motif protein</fullName>
    </submittedName>
</protein>